<reference evidence="2 3" key="1">
    <citation type="submission" date="2018-04" db="EMBL/GenBank/DDBJ databases">
        <title>Genome sequencing of Flavobacterium sp. HYN0059.</title>
        <authorList>
            <person name="Yi H."/>
            <person name="Baek C."/>
        </authorList>
    </citation>
    <scope>NUCLEOTIDE SEQUENCE [LARGE SCALE GENOMIC DNA]</scope>
    <source>
        <strain evidence="2 3">HYN0059</strain>
    </source>
</reference>
<dbReference type="Gene3D" id="2.60.40.10">
    <property type="entry name" value="Immunoglobulins"/>
    <property type="match status" value="1"/>
</dbReference>
<dbReference type="InterPro" id="IPR045474">
    <property type="entry name" value="GEVED"/>
</dbReference>
<sequence>MSSLAQTNPGAVYSLSDGSWTLNGWSASITAGSYPINGATGANTTTGVASGAANANMMFWKHGSGDPVLATVQNGNVTTAYSAANGRVVGNGTNGFYFDNTGGAGIGSAVLSVNTTGRNTIQVAWTGRRIASGARPYVIRLMYRVGNTGNFVDANATASNIVFSGAAASTTMPVVTLPADAENKAEVQIMWKFYQTDSTTSGTRPQFGVDDITVSSTATVTGPTITTTAASYGPFCANTSNNIVVNYTTTGTLTGTYSVQRSAAGGTFATDTTSDLLATVSSGTGTITATLPSGLAAGNYRVRVVNDTPATISGTNNGSNIVITASVSQAVTSSAATSIGATTATLNGNITTLGVCPASTEKGFVYSLTSANANPIVGGSGVTKTAVGGIATGAYTLGLTNLTPNTGYSFNSYVYDGTTYTYGAVRTFTTTNPTATLSGTLNEGTLNSALITVTLSGETFVDAGSFTETGFILNNAPAGVTITAVSRDSATQATIMLAYDNTDFDTTVTTMNVVIPAANLTGGSPITSGNITVTAVAEAFISAGTLAFGNQCINTTSAASSFALTGNAKAGNINLAALDGYTYATTSGGTYTTTLSISHPGGAVSQTIFVKFSPTAVQSYNGNIVISGVGVNTSFNKPVTGAGVNTAPSISTPTSASVTSSTVVLGGNTTSIGCSAVTERGIFYSTTNGFADGTGTKVSEIGSFASTGAFTINVNSLSPATTYYYKAFATNGGGTVYTAQGTFTTVCVTPVNVTSLASTTPASTQIGLTWTNSSCFDEVLVVAKLSSAVTAIPTGNGTAYTANAAFGSGTAIAASEYVVYKGSAATVTVTGLVNGSTYYFTVFTRKGSNWSSGVSISDVPVVQYCSASAINSSTYESISAVNVNGTIYSSGSSSYSNFTSTIFQVERNQSYPLTITIANGYAADKGLVYVDWNKDGDFNDANENVLLTNAVGVGPYTGTIAVPVDAFVGTVRMRIRLFDTSSGETANACGDSTYGEVEDYTLNIAAGTPAPVALSATNVGVSGFTARWNEVVGATSYRLDVYQSAASTATTTEPFNSGFNVPSGWSTTVNGTYTSSGNFGAASPALQFDATGETLETPTYPASASSLSFFIKSNGGSTSVLLIEGYNGTSWVTIQSFTGLPTSGTTKTYNASSTPALPAGLVKFRFTFTKNSGNVAFDDLAVTYATTTNTYLAGYQDKTVSSTAVNGIVSHNVTGAASNTLYRYVVRAVTPVSANSNEISVTTGKSNTWNGTVWTAGTPPTSIDKAIIEGNYNTSGDGTFNASQLVINSGIFTIASGTNLTVQNDVINNAGAANFVIENNGNLIQVNDVDNTGAVTVNKNSAPIYRLDYAMWSSPVAGETLIGFSPETLSNRFYQYNPLSDQYATVPGSTTFAEGAGYLIRVANTHPAFVNNETPGTSWHGAFVGTPNNGDVNVAVTPQQSGVSQGYNAVGNPYPSPVNIYAFYAANTGTIADASALYFWRKKNDAATSYYARVTKLAYTANTGNAWGDAGGTAFNGAPNTWVINPGQGFIVQATGSTVHFNNAMRVPVNNGQIFRTAQDESEAQISRLWLNLSGQDGFSQAAIGYTDMTTLGLDYGWDGKAFINDGDVTLFSLAGEETLGIQARPSFEASDVVPMGYQATQPGTYTIALDHMDGVFEAGQDIYLQDNLLNITHDLKQGAYEFTTEAGIITNRFNIIYAEPLSTENPTLDANSVIVYKDGNSININSGTADMTGVSVYDTRGRLLYNAKYINATETVINGLTAEKQVLIVTISTVKGEVSKKIIF</sequence>
<dbReference type="Pfam" id="PF20009">
    <property type="entry name" value="GEVED"/>
    <property type="match status" value="1"/>
</dbReference>
<evidence type="ECO:0000313" key="2">
    <source>
        <dbReference type="EMBL" id="AWH83628.1"/>
    </source>
</evidence>
<dbReference type="InterPro" id="IPR013783">
    <property type="entry name" value="Ig-like_fold"/>
</dbReference>
<dbReference type="SMART" id="SM00060">
    <property type="entry name" value="FN3"/>
    <property type="match status" value="3"/>
</dbReference>
<evidence type="ECO:0000259" key="1">
    <source>
        <dbReference type="SMART" id="SM00060"/>
    </source>
</evidence>
<feature type="domain" description="Fibronectin type-III" evidence="1">
    <location>
        <begin position="1008"/>
        <end position="1235"/>
    </location>
</feature>
<evidence type="ECO:0000313" key="3">
    <source>
        <dbReference type="Proteomes" id="UP000244929"/>
    </source>
</evidence>
<dbReference type="EMBL" id="CP029186">
    <property type="protein sequence ID" value="AWH83628.1"/>
    <property type="molecule type" value="Genomic_DNA"/>
</dbReference>
<feature type="domain" description="Fibronectin type-III" evidence="1">
    <location>
        <begin position="750"/>
        <end position="851"/>
    </location>
</feature>
<accession>A0A2S1QT75</accession>
<organism evidence="2 3">
    <name type="scientific">Flavobacterium album</name>
    <dbReference type="NCBI Taxonomy" id="2175091"/>
    <lineage>
        <taxon>Bacteria</taxon>
        <taxon>Pseudomonadati</taxon>
        <taxon>Bacteroidota</taxon>
        <taxon>Flavobacteriia</taxon>
        <taxon>Flavobacteriales</taxon>
        <taxon>Flavobacteriaceae</taxon>
        <taxon>Flavobacterium</taxon>
    </lineage>
</organism>
<name>A0A2S1QT75_9FLAO</name>
<keyword evidence="3" id="KW-1185">Reference proteome</keyword>
<proteinExistence type="predicted"/>
<dbReference type="KEGG" id="falb:HYN59_00190"/>
<dbReference type="NCBIfam" id="NF033708">
    <property type="entry name" value="T9SS_Cterm_ChiA"/>
    <property type="match status" value="1"/>
</dbReference>
<feature type="domain" description="Fibronectin type-III" evidence="1">
    <location>
        <begin position="640"/>
        <end position="736"/>
    </location>
</feature>
<gene>
    <name evidence="2" type="ORF">HYN59_00190</name>
</gene>
<protein>
    <recommendedName>
        <fullName evidence="1">Fibronectin type-III domain-containing protein</fullName>
    </recommendedName>
</protein>
<dbReference type="Proteomes" id="UP000244929">
    <property type="component" value="Chromosome"/>
</dbReference>
<dbReference type="InterPro" id="IPR003961">
    <property type="entry name" value="FN3_dom"/>
</dbReference>